<dbReference type="PROSITE" id="PS50999">
    <property type="entry name" value="COX2_TM"/>
    <property type="match status" value="1"/>
</dbReference>
<dbReference type="PANTHER" id="PTHR22888">
    <property type="entry name" value="CYTOCHROME C OXIDASE, SUBUNIT II"/>
    <property type="match status" value="1"/>
</dbReference>
<dbReference type="SUPFAM" id="SSF49503">
    <property type="entry name" value="Cupredoxins"/>
    <property type="match status" value="1"/>
</dbReference>
<evidence type="ECO:0000256" key="1">
    <source>
        <dbReference type="ARBA" id="ARBA00004141"/>
    </source>
</evidence>
<evidence type="ECO:0000256" key="10">
    <source>
        <dbReference type="ARBA" id="ARBA00023008"/>
    </source>
</evidence>
<comment type="subcellular location">
    <subcellularLocation>
        <location evidence="14">Cell membrane</location>
        <topology evidence="14">Multi-pass membrane protein</topology>
    </subcellularLocation>
    <subcellularLocation>
        <location evidence="1">Membrane</location>
        <topology evidence="1">Multi-pass membrane protein</topology>
    </subcellularLocation>
</comment>
<comment type="cofactor">
    <cofactor evidence="15">
        <name>Cu cation</name>
        <dbReference type="ChEBI" id="CHEBI:23378"/>
    </cofactor>
    <text evidence="15">Binds a copper A center.</text>
</comment>
<dbReference type="RefSeq" id="WP_233352530.1">
    <property type="nucleotide sequence ID" value="NZ_BMFB01000002.1"/>
</dbReference>
<evidence type="ECO:0000256" key="14">
    <source>
        <dbReference type="RuleBase" id="RU000456"/>
    </source>
</evidence>
<dbReference type="KEGG" id="gak:X907_0987"/>
<dbReference type="Gene3D" id="2.60.40.420">
    <property type="entry name" value="Cupredoxins - blue copper proteins"/>
    <property type="match status" value="1"/>
</dbReference>
<dbReference type="InterPro" id="IPR002429">
    <property type="entry name" value="CcO_II-like_C"/>
</dbReference>
<dbReference type="GO" id="GO:0042773">
    <property type="term" value="P:ATP synthesis coupled electron transport"/>
    <property type="evidence" value="ECO:0007669"/>
    <property type="project" value="TreeGrafter"/>
</dbReference>
<evidence type="ECO:0000256" key="12">
    <source>
        <dbReference type="ARBA" id="ARBA00024688"/>
    </source>
</evidence>
<dbReference type="PRINTS" id="PR01166">
    <property type="entry name" value="CYCOXIDASEII"/>
</dbReference>
<dbReference type="AlphaFoldDB" id="A0A3T0E8I5"/>
<evidence type="ECO:0000256" key="6">
    <source>
        <dbReference type="ARBA" id="ARBA00022723"/>
    </source>
</evidence>
<evidence type="ECO:0000256" key="2">
    <source>
        <dbReference type="ARBA" id="ARBA00007866"/>
    </source>
</evidence>
<evidence type="ECO:0000256" key="4">
    <source>
        <dbReference type="ARBA" id="ARBA00022660"/>
    </source>
</evidence>
<dbReference type="EC" id="7.1.1.9" evidence="15"/>
<evidence type="ECO:0000256" key="7">
    <source>
        <dbReference type="ARBA" id="ARBA00022967"/>
    </source>
</evidence>
<evidence type="ECO:0000256" key="15">
    <source>
        <dbReference type="RuleBase" id="RU004024"/>
    </source>
</evidence>
<dbReference type="SUPFAM" id="SSF81464">
    <property type="entry name" value="Cytochrome c oxidase subunit II-like, transmembrane region"/>
    <property type="match status" value="1"/>
</dbReference>
<dbReference type="GO" id="GO:0016491">
    <property type="term" value="F:oxidoreductase activity"/>
    <property type="evidence" value="ECO:0007669"/>
    <property type="project" value="InterPro"/>
</dbReference>
<keyword evidence="7" id="KW-1278">Translocase</keyword>
<keyword evidence="10 15" id="KW-0186">Copper</keyword>
<dbReference type="InterPro" id="IPR034210">
    <property type="entry name" value="CcO_II_C"/>
</dbReference>
<keyword evidence="5 14" id="KW-0812">Transmembrane</keyword>
<keyword evidence="9" id="KW-1133">Transmembrane helix</keyword>
<proteinExistence type="inferred from homology"/>
<keyword evidence="6 15" id="KW-0479">Metal-binding</keyword>
<keyword evidence="11" id="KW-0472">Membrane</keyword>
<evidence type="ECO:0000256" key="13">
    <source>
        <dbReference type="ARBA" id="ARBA00047816"/>
    </source>
</evidence>
<evidence type="ECO:0000256" key="8">
    <source>
        <dbReference type="ARBA" id="ARBA00022982"/>
    </source>
</evidence>
<comment type="catalytic activity">
    <reaction evidence="13 15">
        <text>4 Fe(II)-[cytochrome c] + O2 + 8 H(+)(in) = 4 Fe(III)-[cytochrome c] + 2 H2O + 4 H(+)(out)</text>
        <dbReference type="Rhea" id="RHEA:11436"/>
        <dbReference type="Rhea" id="RHEA-COMP:10350"/>
        <dbReference type="Rhea" id="RHEA-COMP:14399"/>
        <dbReference type="ChEBI" id="CHEBI:15377"/>
        <dbReference type="ChEBI" id="CHEBI:15378"/>
        <dbReference type="ChEBI" id="CHEBI:15379"/>
        <dbReference type="ChEBI" id="CHEBI:29033"/>
        <dbReference type="ChEBI" id="CHEBI:29034"/>
        <dbReference type="EC" id="7.1.1.9"/>
    </reaction>
</comment>
<dbReference type="InterPro" id="IPR014222">
    <property type="entry name" value="Cyt_c_oxidase_su2"/>
</dbReference>
<dbReference type="CDD" id="cd13912">
    <property type="entry name" value="CcO_II_C"/>
    <property type="match status" value="1"/>
</dbReference>
<dbReference type="InterPro" id="IPR045187">
    <property type="entry name" value="CcO_II"/>
</dbReference>
<dbReference type="GO" id="GO:0005507">
    <property type="term" value="F:copper ion binding"/>
    <property type="evidence" value="ECO:0007669"/>
    <property type="project" value="InterPro"/>
</dbReference>
<reference evidence="16 17" key="1">
    <citation type="submission" date="2016-12" db="EMBL/GenBank/DDBJ databases">
        <title>The genome of dimorphic prosthecate Glycocaulis alkaliphilus 6b-8t, isolated from crude oil dictates its adaptability in petroleum environments.</title>
        <authorList>
            <person name="Wu X.-L."/>
            <person name="Geng S."/>
        </authorList>
    </citation>
    <scope>NUCLEOTIDE SEQUENCE [LARGE SCALE GENOMIC DNA]</scope>
    <source>
        <strain evidence="16 17">6B-8</strain>
    </source>
</reference>
<evidence type="ECO:0000313" key="16">
    <source>
        <dbReference type="EMBL" id="AZU03527.1"/>
    </source>
</evidence>
<dbReference type="Proteomes" id="UP000286954">
    <property type="component" value="Chromosome"/>
</dbReference>
<gene>
    <name evidence="16" type="ORF">X907_0987</name>
</gene>
<dbReference type="InterPro" id="IPR036257">
    <property type="entry name" value="Cyt_c_oxidase_su2_TM_sf"/>
</dbReference>
<dbReference type="InterPro" id="IPR008972">
    <property type="entry name" value="Cupredoxin"/>
</dbReference>
<evidence type="ECO:0000256" key="3">
    <source>
        <dbReference type="ARBA" id="ARBA00022448"/>
    </source>
</evidence>
<dbReference type="GO" id="GO:0005886">
    <property type="term" value="C:plasma membrane"/>
    <property type="evidence" value="ECO:0007669"/>
    <property type="project" value="UniProtKB-SubCell"/>
</dbReference>
<dbReference type="PROSITE" id="PS50857">
    <property type="entry name" value="COX2_CUA"/>
    <property type="match status" value="1"/>
</dbReference>
<name>A0A3T0E8I5_9PROT</name>
<dbReference type="GO" id="GO:0004129">
    <property type="term" value="F:cytochrome-c oxidase activity"/>
    <property type="evidence" value="ECO:0007669"/>
    <property type="project" value="UniProtKB-EC"/>
</dbReference>
<dbReference type="Pfam" id="PF00116">
    <property type="entry name" value="COX2"/>
    <property type="match status" value="1"/>
</dbReference>
<evidence type="ECO:0000256" key="11">
    <source>
        <dbReference type="ARBA" id="ARBA00023136"/>
    </source>
</evidence>
<sequence>MRLKLIAGAVLAAAMTGAASATIVGAPVDRGLGLQEAATPVMENIVSFHNLLLWIITAICILVLGLIIWIALRYRAKANPEPKKFSHNTLIEIIWTAVPVLILIVIAVPSFRLLYFQDVIPEADFTIKVTGNQWNWTYEYPDHGGFEFVSNMLEDGEITSENWDQLRLLSTDVPIVVPSGATVRVQVTASDVIHSWAVPAFGVKMDGIPGRLNETWFLVPEGREGIYFGQCSEICGIRHAFMPIEVHVVPEEVFTAWTEAANADPYAASSVLVSYYASQRATRVAAAQ</sequence>
<organism evidence="16 17">
    <name type="scientific">Glycocaulis alkaliphilus</name>
    <dbReference type="NCBI Taxonomy" id="1434191"/>
    <lineage>
        <taxon>Bacteria</taxon>
        <taxon>Pseudomonadati</taxon>
        <taxon>Pseudomonadota</taxon>
        <taxon>Alphaproteobacteria</taxon>
        <taxon>Maricaulales</taxon>
        <taxon>Maricaulaceae</taxon>
        <taxon>Glycocaulis</taxon>
    </lineage>
</organism>
<dbReference type="InterPro" id="IPR011759">
    <property type="entry name" value="Cyt_c_oxidase_su2_TM_dom"/>
</dbReference>
<accession>A0A3T0E8I5</accession>
<comment type="similarity">
    <text evidence="2 14">Belongs to the cytochrome c oxidase subunit 2 family.</text>
</comment>
<dbReference type="PROSITE" id="PS00078">
    <property type="entry name" value="COX2"/>
    <property type="match status" value="1"/>
</dbReference>
<comment type="function">
    <text evidence="12 15">Subunits I and II form the functional core of the enzyme complex. Electrons originating in cytochrome c are transferred via heme a and Cu(A) to the binuclear center formed by heme a3 and Cu(B).</text>
</comment>
<evidence type="ECO:0000256" key="9">
    <source>
        <dbReference type="ARBA" id="ARBA00022989"/>
    </source>
</evidence>
<keyword evidence="17" id="KW-1185">Reference proteome</keyword>
<keyword evidence="3 14" id="KW-0813">Transport</keyword>
<dbReference type="InterPro" id="IPR001505">
    <property type="entry name" value="Copper_CuA"/>
</dbReference>
<keyword evidence="4 14" id="KW-0679">Respiratory chain</keyword>
<keyword evidence="8 14" id="KW-0249">Electron transport</keyword>
<protein>
    <recommendedName>
        <fullName evidence="15">Cytochrome c oxidase subunit 2</fullName>
        <ecNumber evidence="15">7.1.1.9</ecNumber>
    </recommendedName>
</protein>
<dbReference type="PANTHER" id="PTHR22888:SF9">
    <property type="entry name" value="CYTOCHROME C OXIDASE SUBUNIT 2"/>
    <property type="match status" value="1"/>
</dbReference>
<dbReference type="NCBIfam" id="TIGR02866">
    <property type="entry name" value="CoxB"/>
    <property type="match status" value="1"/>
</dbReference>
<evidence type="ECO:0000313" key="17">
    <source>
        <dbReference type="Proteomes" id="UP000286954"/>
    </source>
</evidence>
<evidence type="ECO:0000256" key="5">
    <source>
        <dbReference type="ARBA" id="ARBA00022692"/>
    </source>
</evidence>
<dbReference type="Pfam" id="PF02790">
    <property type="entry name" value="COX2_TM"/>
    <property type="match status" value="1"/>
</dbReference>
<dbReference type="EMBL" id="CP018911">
    <property type="protein sequence ID" value="AZU03527.1"/>
    <property type="molecule type" value="Genomic_DNA"/>
</dbReference>
<dbReference type="Gene3D" id="1.10.287.90">
    <property type="match status" value="1"/>
</dbReference>